<sequence length="86" mass="9881">MNVLECIDNKPIKVMDLMQRFTLPLKKLINCIIYLVKSLKINIKFIAAGKSNGYLLELMIKACEDQNNANLTNVELKVIQYSKYSN</sequence>
<keyword evidence="2" id="KW-1185">Reference proteome</keyword>
<accession>A0ABN7VQ07</accession>
<protein>
    <submittedName>
        <fullName evidence="1">44038_t:CDS:1</fullName>
    </submittedName>
</protein>
<evidence type="ECO:0000313" key="1">
    <source>
        <dbReference type="EMBL" id="CAG8791376.1"/>
    </source>
</evidence>
<organism evidence="1 2">
    <name type="scientific">Gigaspora margarita</name>
    <dbReference type="NCBI Taxonomy" id="4874"/>
    <lineage>
        <taxon>Eukaryota</taxon>
        <taxon>Fungi</taxon>
        <taxon>Fungi incertae sedis</taxon>
        <taxon>Mucoromycota</taxon>
        <taxon>Glomeromycotina</taxon>
        <taxon>Glomeromycetes</taxon>
        <taxon>Diversisporales</taxon>
        <taxon>Gigasporaceae</taxon>
        <taxon>Gigaspora</taxon>
    </lineage>
</organism>
<reference evidence="1 2" key="1">
    <citation type="submission" date="2021-06" db="EMBL/GenBank/DDBJ databases">
        <authorList>
            <person name="Kallberg Y."/>
            <person name="Tangrot J."/>
            <person name="Rosling A."/>
        </authorList>
    </citation>
    <scope>NUCLEOTIDE SEQUENCE [LARGE SCALE GENOMIC DNA]</scope>
    <source>
        <strain evidence="1 2">120-4 pot B 10/14</strain>
    </source>
</reference>
<proteinExistence type="predicted"/>
<name>A0ABN7VQ07_GIGMA</name>
<gene>
    <name evidence="1" type="ORF">GMARGA_LOCUS21285</name>
</gene>
<evidence type="ECO:0000313" key="2">
    <source>
        <dbReference type="Proteomes" id="UP000789901"/>
    </source>
</evidence>
<comment type="caution">
    <text evidence="1">The sequence shown here is derived from an EMBL/GenBank/DDBJ whole genome shotgun (WGS) entry which is preliminary data.</text>
</comment>
<dbReference type="EMBL" id="CAJVQB010019505">
    <property type="protein sequence ID" value="CAG8791376.1"/>
    <property type="molecule type" value="Genomic_DNA"/>
</dbReference>
<dbReference type="Proteomes" id="UP000789901">
    <property type="component" value="Unassembled WGS sequence"/>
</dbReference>